<dbReference type="AlphaFoldDB" id="A0AB37CS15"/>
<gene>
    <name evidence="1" type="ORF">GD578_04835</name>
</gene>
<name>A0AB37CS15_ACINO</name>
<dbReference type="Proteomes" id="UP000325778">
    <property type="component" value="Chromosome"/>
</dbReference>
<accession>A0AB37CS15</accession>
<organism evidence="1 2">
    <name type="scientific">Acinetobacter nosocomialis</name>
    <dbReference type="NCBI Taxonomy" id="106654"/>
    <lineage>
        <taxon>Bacteria</taxon>
        <taxon>Pseudomonadati</taxon>
        <taxon>Pseudomonadota</taxon>
        <taxon>Gammaproteobacteria</taxon>
        <taxon>Moraxellales</taxon>
        <taxon>Moraxellaceae</taxon>
        <taxon>Acinetobacter</taxon>
        <taxon>Acinetobacter calcoaceticus/baumannii complex</taxon>
    </lineage>
</organism>
<sequence>MVGAKVAMMTKDKQNAIRGDNQRDIGMSCIMHSLKKSLDILPVSCMKIKVCTIKKANHRNDSLPRLCCTKLFLRASSAI</sequence>
<protein>
    <submittedName>
        <fullName evidence="1">Uncharacterized protein</fullName>
    </submittedName>
</protein>
<proteinExistence type="predicted"/>
<reference evidence="1 2" key="1">
    <citation type="journal article" date="2021" name="MSphere">
        <title>Complete Genome Sequencing of Acinetobacter baumannii AC1633 and Acinetobacter nosocomialis AC1530 Unveils a Large Multidrug-Resistant Plasmid Encoding the NDM-1 and OXA-58 Carbapenemases.</title>
        <authorList>
            <person name="Alattraqchi A.G."/>
            <person name="Mohd Rani F."/>
            <person name="A. Rahman N.I."/>
            <person name="Ismail S."/>
            <person name="Cleary D.W."/>
            <person name="Clarke S.C."/>
            <person name="Yeo C.C."/>
        </authorList>
    </citation>
    <scope>NUCLEOTIDE SEQUENCE [LARGE SCALE GENOMIC DNA]</scope>
    <source>
        <strain evidence="1 2">AC1530</strain>
    </source>
</reference>
<dbReference type="EMBL" id="CP045560">
    <property type="protein sequence ID" value="QGA43241.1"/>
    <property type="molecule type" value="Genomic_DNA"/>
</dbReference>
<evidence type="ECO:0000313" key="1">
    <source>
        <dbReference type="EMBL" id="QGA43241.1"/>
    </source>
</evidence>
<evidence type="ECO:0000313" key="2">
    <source>
        <dbReference type="Proteomes" id="UP000325778"/>
    </source>
</evidence>